<evidence type="ECO:0000256" key="8">
    <source>
        <dbReference type="ARBA" id="ARBA00022989"/>
    </source>
</evidence>
<keyword evidence="6 10" id="KW-0812">Transmembrane</keyword>
<evidence type="ECO:0000256" key="3">
    <source>
        <dbReference type="ARBA" id="ARBA00012438"/>
    </source>
</evidence>
<keyword evidence="9 10" id="KW-0472">Membrane</keyword>
<evidence type="ECO:0000256" key="7">
    <source>
        <dbReference type="ARBA" id="ARBA00022777"/>
    </source>
</evidence>
<comment type="catalytic activity">
    <reaction evidence="1">
        <text>ATP + protein L-histidine = ADP + protein N-phospho-L-histidine.</text>
        <dbReference type="EC" id="2.7.13.3"/>
    </reaction>
</comment>
<evidence type="ECO:0000256" key="1">
    <source>
        <dbReference type="ARBA" id="ARBA00000085"/>
    </source>
</evidence>
<reference evidence="13" key="1">
    <citation type="submission" date="2017-04" db="EMBL/GenBank/DDBJ databases">
        <authorList>
            <person name="Varghese N."/>
            <person name="Submissions S."/>
        </authorList>
    </citation>
    <scope>NUCLEOTIDE SEQUENCE [LARGE SCALE GENOMIC DNA]</scope>
    <source>
        <strain evidence="13">DSM 19835</strain>
    </source>
</reference>
<dbReference type="PANTHER" id="PTHR45453:SF2">
    <property type="entry name" value="HISTIDINE KINASE"/>
    <property type="match status" value="1"/>
</dbReference>
<dbReference type="Pfam" id="PF02518">
    <property type="entry name" value="HATPase_c"/>
    <property type="match status" value="1"/>
</dbReference>
<evidence type="ECO:0000313" key="13">
    <source>
        <dbReference type="Proteomes" id="UP000193420"/>
    </source>
</evidence>
<dbReference type="InterPro" id="IPR036097">
    <property type="entry name" value="HisK_dim/P_sf"/>
</dbReference>
<dbReference type="SUPFAM" id="SSF47384">
    <property type="entry name" value="Homodimeric domain of signal transducing histidine kinase"/>
    <property type="match status" value="1"/>
</dbReference>
<dbReference type="SUPFAM" id="SSF55874">
    <property type="entry name" value="ATPase domain of HSP90 chaperone/DNA topoisomerase II/histidine kinase"/>
    <property type="match status" value="1"/>
</dbReference>
<dbReference type="Gene3D" id="3.30.565.10">
    <property type="entry name" value="Histidine kinase-like ATPase, C-terminal domain"/>
    <property type="match status" value="1"/>
</dbReference>
<feature type="transmembrane region" description="Helical" evidence="10">
    <location>
        <begin position="130"/>
        <end position="152"/>
    </location>
</feature>
<dbReference type="STRING" id="188872.SAMN03080602_03031"/>
<evidence type="ECO:0000256" key="2">
    <source>
        <dbReference type="ARBA" id="ARBA00004651"/>
    </source>
</evidence>
<dbReference type="GO" id="GO:0000155">
    <property type="term" value="F:phosphorelay sensor kinase activity"/>
    <property type="evidence" value="ECO:0007669"/>
    <property type="project" value="InterPro"/>
</dbReference>
<evidence type="ECO:0000256" key="5">
    <source>
        <dbReference type="ARBA" id="ARBA00022679"/>
    </source>
</evidence>
<keyword evidence="7" id="KW-0418">Kinase</keyword>
<dbReference type="CDD" id="cd00082">
    <property type="entry name" value="HisKA"/>
    <property type="match status" value="1"/>
</dbReference>
<dbReference type="PANTHER" id="PTHR45453">
    <property type="entry name" value="PHOSPHATE REGULON SENSOR PROTEIN PHOR"/>
    <property type="match status" value="1"/>
</dbReference>
<dbReference type="InterPro" id="IPR036890">
    <property type="entry name" value="HATPase_C_sf"/>
</dbReference>
<evidence type="ECO:0000313" key="12">
    <source>
        <dbReference type="EMBL" id="SMG41548.1"/>
    </source>
</evidence>
<dbReference type="GO" id="GO:0005886">
    <property type="term" value="C:plasma membrane"/>
    <property type="evidence" value="ECO:0007669"/>
    <property type="project" value="UniProtKB-SubCell"/>
</dbReference>
<accession>A0A1X7KJD7</accession>
<evidence type="ECO:0000256" key="4">
    <source>
        <dbReference type="ARBA" id="ARBA00022475"/>
    </source>
</evidence>
<evidence type="ECO:0000256" key="9">
    <source>
        <dbReference type="ARBA" id="ARBA00023136"/>
    </source>
</evidence>
<evidence type="ECO:0000256" key="6">
    <source>
        <dbReference type="ARBA" id="ARBA00022692"/>
    </source>
</evidence>
<keyword evidence="5" id="KW-0808">Transferase</keyword>
<organism evidence="12 13">
    <name type="scientific">Arenibacter troitsensis</name>
    <dbReference type="NCBI Taxonomy" id="188872"/>
    <lineage>
        <taxon>Bacteria</taxon>
        <taxon>Pseudomonadati</taxon>
        <taxon>Bacteroidota</taxon>
        <taxon>Flavobacteriia</taxon>
        <taxon>Flavobacteriales</taxon>
        <taxon>Flavobacteriaceae</taxon>
        <taxon>Arenibacter</taxon>
    </lineage>
</organism>
<dbReference type="InterPro" id="IPR050351">
    <property type="entry name" value="BphY/WalK/GraS-like"/>
</dbReference>
<sequence>MAKKNIKIPLLRKASKSFLWASMLLMVLSTIALFFYVRWLLEKEVEEELFSAEARIESALLAGQHPSSLAPIIEINEVDELKTAFTKDTVIFDPSQDEMELFRELSTYKSINSKSYKISVRVLVVETNQILWAIILSYMVIILLVFVFQFYLNKSNNKKIWNPFFHNLEQMKKFSLLSKEPLQLLDSEILEFSELNKEISQLTGKVRDDYENLKQYTEDVSHELQTPLAIIQAKIENIINGQSLTEIQFNQLASIQKDIQRLTQLNKRLALLTKLENHQFTHRASIDITDLIAQIISNFNEISTISLTFEKASNIMANMDPYLAEILCNNIISNAIKHSSHGKPINIESKNMVLSVYNYGATSIANPQQLFTRFYRENKEFKSTGLGLAIVKKICDLYGYDITYAYINGHHCFSIDFGSTTSTRKLSS</sequence>
<feature type="transmembrane region" description="Helical" evidence="10">
    <location>
        <begin position="20"/>
        <end position="41"/>
    </location>
</feature>
<dbReference type="AlphaFoldDB" id="A0A1X7KJD7"/>
<dbReference type="InterPro" id="IPR003594">
    <property type="entry name" value="HATPase_dom"/>
</dbReference>
<name>A0A1X7KJD7_9FLAO</name>
<dbReference type="Pfam" id="PF00512">
    <property type="entry name" value="HisKA"/>
    <property type="match status" value="1"/>
</dbReference>
<evidence type="ECO:0000256" key="10">
    <source>
        <dbReference type="SAM" id="Phobius"/>
    </source>
</evidence>
<keyword evidence="4" id="KW-1003">Cell membrane</keyword>
<dbReference type="SMART" id="SM00388">
    <property type="entry name" value="HisKA"/>
    <property type="match status" value="1"/>
</dbReference>
<comment type="subcellular location">
    <subcellularLocation>
        <location evidence="2">Cell membrane</location>
        <topology evidence="2">Multi-pass membrane protein</topology>
    </subcellularLocation>
</comment>
<dbReference type="InterPro" id="IPR005467">
    <property type="entry name" value="His_kinase_dom"/>
</dbReference>
<dbReference type="SMART" id="SM00387">
    <property type="entry name" value="HATPase_c"/>
    <property type="match status" value="1"/>
</dbReference>
<keyword evidence="8 10" id="KW-1133">Transmembrane helix</keyword>
<evidence type="ECO:0000259" key="11">
    <source>
        <dbReference type="PROSITE" id="PS50109"/>
    </source>
</evidence>
<dbReference type="Proteomes" id="UP000193420">
    <property type="component" value="Unassembled WGS sequence"/>
</dbReference>
<feature type="domain" description="Histidine kinase" evidence="11">
    <location>
        <begin position="219"/>
        <end position="421"/>
    </location>
</feature>
<dbReference type="EMBL" id="FXAO01000006">
    <property type="protein sequence ID" value="SMG41548.1"/>
    <property type="molecule type" value="Genomic_DNA"/>
</dbReference>
<dbReference type="PROSITE" id="PS50109">
    <property type="entry name" value="HIS_KIN"/>
    <property type="match status" value="1"/>
</dbReference>
<keyword evidence="13" id="KW-1185">Reference proteome</keyword>
<dbReference type="EC" id="2.7.13.3" evidence="3"/>
<dbReference type="GO" id="GO:0016036">
    <property type="term" value="P:cellular response to phosphate starvation"/>
    <property type="evidence" value="ECO:0007669"/>
    <property type="project" value="TreeGrafter"/>
</dbReference>
<dbReference type="Gene3D" id="1.10.287.130">
    <property type="match status" value="1"/>
</dbReference>
<protein>
    <recommendedName>
        <fullName evidence="3">histidine kinase</fullName>
        <ecNumber evidence="3">2.7.13.3</ecNumber>
    </recommendedName>
</protein>
<proteinExistence type="predicted"/>
<gene>
    <name evidence="12" type="ORF">SAMN03080602_03031</name>
</gene>
<dbReference type="InterPro" id="IPR003661">
    <property type="entry name" value="HisK_dim/P_dom"/>
</dbReference>
<dbReference type="GO" id="GO:0004721">
    <property type="term" value="F:phosphoprotein phosphatase activity"/>
    <property type="evidence" value="ECO:0007669"/>
    <property type="project" value="TreeGrafter"/>
</dbReference>